<keyword evidence="1" id="KW-0812">Transmembrane</keyword>
<proteinExistence type="predicted"/>
<feature type="transmembrane region" description="Helical" evidence="1">
    <location>
        <begin position="12"/>
        <end position="30"/>
    </location>
</feature>
<dbReference type="EnsemblPlants" id="AET2Gv20893800.7">
    <property type="protein sequence ID" value="AET2Gv20893800.7"/>
    <property type="gene ID" value="AET2Gv20893800"/>
</dbReference>
<dbReference type="AlphaFoldDB" id="A0A453CLX3"/>
<keyword evidence="1" id="KW-0472">Membrane</keyword>
<reference evidence="2" key="3">
    <citation type="journal article" date="2017" name="Nature">
        <title>Genome sequence of the progenitor of the wheat D genome Aegilops tauschii.</title>
        <authorList>
            <person name="Luo M.C."/>
            <person name="Gu Y.Q."/>
            <person name="Puiu D."/>
            <person name="Wang H."/>
            <person name="Twardziok S.O."/>
            <person name="Deal K.R."/>
            <person name="Huo N."/>
            <person name="Zhu T."/>
            <person name="Wang L."/>
            <person name="Wang Y."/>
            <person name="McGuire P.E."/>
            <person name="Liu S."/>
            <person name="Long H."/>
            <person name="Ramasamy R.K."/>
            <person name="Rodriguez J.C."/>
            <person name="Van S.L."/>
            <person name="Yuan L."/>
            <person name="Wang Z."/>
            <person name="Xia Z."/>
            <person name="Xiao L."/>
            <person name="Anderson O.D."/>
            <person name="Ouyang S."/>
            <person name="Liang Y."/>
            <person name="Zimin A.V."/>
            <person name="Pertea G."/>
            <person name="Qi P."/>
            <person name="Bennetzen J.L."/>
            <person name="Dai X."/>
            <person name="Dawson M.W."/>
            <person name="Muller H.G."/>
            <person name="Kugler K."/>
            <person name="Rivarola-Duarte L."/>
            <person name="Spannagl M."/>
            <person name="Mayer K.F.X."/>
            <person name="Lu F.H."/>
            <person name="Bevan M.W."/>
            <person name="Leroy P."/>
            <person name="Li P."/>
            <person name="You F.M."/>
            <person name="Sun Q."/>
            <person name="Liu Z."/>
            <person name="Lyons E."/>
            <person name="Wicker T."/>
            <person name="Salzberg S.L."/>
            <person name="Devos K.M."/>
            <person name="Dvorak J."/>
        </authorList>
    </citation>
    <scope>NUCLEOTIDE SEQUENCE [LARGE SCALE GENOMIC DNA]</scope>
    <source>
        <strain evidence="2">cv. AL8/78</strain>
    </source>
</reference>
<evidence type="ECO:0000313" key="3">
    <source>
        <dbReference type="Proteomes" id="UP000015105"/>
    </source>
</evidence>
<sequence>MQIVWGPRASKFVVVACNFVLILFVTYVTYNEYKYHHLCFHIQIPLHYCACWFMHTYIGSPKVDQKRYLEHVIICVLECHFQLN</sequence>
<reference evidence="2" key="4">
    <citation type="submission" date="2019-03" db="UniProtKB">
        <authorList>
            <consortium name="EnsemblPlants"/>
        </authorList>
    </citation>
    <scope>IDENTIFICATION</scope>
</reference>
<keyword evidence="3" id="KW-1185">Reference proteome</keyword>
<evidence type="ECO:0000256" key="1">
    <source>
        <dbReference type="SAM" id="Phobius"/>
    </source>
</evidence>
<protein>
    <submittedName>
        <fullName evidence="2">Uncharacterized protein</fullName>
    </submittedName>
</protein>
<dbReference type="Gramene" id="AET2Gv20893800.7">
    <property type="protein sequence ID" value="AET2Gv20893800.7"/>
    <property type="gene ID" value="AET2Gv20893800"/>
</dbReference>
<organism evidence="2 3">
    <name type="scientific">Aegilops tauschii subsp. strangulata</name>
    <name type="common">Goatgrass</name>
    <dbReference type="NCBI Taxonomy" id="200361"/>
    <lineage>
        <taxon>Eukaryota</taxon>
        <taxon>Viridiplantae</taxon>
        <taxon>Streptophyta</taxon>
        <taxon>Embryophyta</taxon>
        <taxon>Tracheophyta</taxon>
        <taxon>Spermatophyta</taxon>
        <taxon>Magnoliopsida</taxon>
        <taxon>Liliopsida</taxon>
        <taxon>Poales</taxon>
        <taxon>Poaceae</taxon>
        <taxon>BOP clade</taxon>
        <taxon>Pooideae</taxon>
        <taxon>Triticodae</taxon>
        <taxon>Triticeae</taxon>
        <taxon>Triticinae</taxon>
        <taxon>Aegilops</taxon>
    </lineage>
</organism>
<name>A0A453CLX3_AEGTS</name>
<reference evidence="3" key="2">
    <citation type="journal article" date="2017" name="Nat. Plants">
        <title>The Aegilops tauschii genome reveals multiple impacts of transposons.</title>
        <authorList>
            <person name="Zhao G."/>
            <person name="Zou C."/>
            <person name="Li K."/>
            <person name="Wang K."/>
            <person name="Li T."/>
            <person name="Gao L."/>
            <person name="Zhang X."/>
            <person name="Wang H."/>
            <person name="Yang Z."/>
            <person name="Liu X."/>
            <person name="Jiang W."/>
            <person name="Mao L."/>
            <person name="Kong X."/>
            <person name="Jiao Y."/>
            <person name="Jia J."/>
        </authorList>
    </citation>
    <scope>NUCLEOTIDE SEQUENCE [LARGE SCALE GENOMIC DNA]</scope>
    <source>
        <strain evidence="3">cv. AL8/78</strain>
    </source>
</reference>
<reference evidence="3" key="1">
    <citation type="journal article" date="2014" name="Science">
        <title>Ancient hybridizations among the ancestral genomes of bread wheat.</title>
        <authorList>
            <consortium name="International Wheat Genome Sequencing Consortium,"/>
            <person name="Marcussen T."/>
            <person name="Sandve S.R."/>
            <person name="Heier L."/>
            <person name="Spannagl M."/>
            <person name="Pfeifer M."/>
            <person name="Jakobsen K.S."/>
            <person name="Wulff B.B."/>
            <person name="Steuernagel B."/>
            <person name="Mayer K.F."/>
            <person name="Olsen O.A."/>
        </authorList>
    </citation>
    <scope>NUCLEOTIDE SEQUENCE [LARGE SCALE GENOMIC DNA]</scope>
    <source>
        <strain evidence="3">cv. AL8/78</strain>
    </source>
</reference>
<keyword evidence="1" id="KW-1133">Transmembrane helix</keyword>
<evidence type="ECO:0000313" key="2">
    <source>
        <dbReference type="EnsemblPlants" id="AET2Gv20893800.7"/>
    </source>
</evidence>
<accession>A0A453CLX3</accession>
<reference evidence="2" key="5">
    <citation type="journal article" date="2021" name="G3 (Bethesda)">
        <title>Aegilops tauschii genome assembly Aet v5.0 features greater sequence contiguity and improved annotation.</title>
        <authorList>
            <person name="Wang L."/>
            <person name="Zhu T."/>
            <person name="Rodriguez J.C."/>
            <person name="Deal K.R."/>
            <person name="Dubcovsky J."/>
            <person name="McGuire P.E."/>
            <person name="Lux T."/>
            <person name="Spannagl M."/>
            <person name="Mayer K.F.X."/>
            <person name="Baldrich P."/>
            <person name="Meyers B.C."/>
            <person name="Huo N."/>
            <person name="Gu Y.Q."/>
            <person name="Zhou H."/>
            <person name="Devos K.M."/>
            <person name="Bennetzen J.L."/>
            <person name="Unver T."/>
            <person name="Budak H."/>
            <person name="Gulick P.J."/>
            <person name="Galiba G."/>
            <person name="Kalapos B."/>
            <person name="Nelson D.R."/>
            <person name="Li P."/>
            <person name="You F.M."/>
            <person name="Luo M.C."/>
            <person name="Dvorak J."/>
        </authorList>
    </citation>
    <scope>NUCLEOTIDE SEQUENCE [LARGE SCALE GENOMIC DNA]</scope>
    <source>
        <strain evidence="2">cv. AL8/78</strain>
    </source>
</reference>
<dbReference type="Proteomes" id="UP000015105">
    <property type="component" value="Chromosome 2D"/>
</dbReference>